<evidence type="ECO:0008006" key="3">
    <source>
        <dbReference type="Google" id="ProtNLM"/>
    </source>
</evidence>
<comment type="caution">
    <text evidence="1">The sequence shown here is derived from an EMBL/GenBank/DDBJ whole genome shotgun (WGS) entry which is preliminary data.</text>
</comment>
<evidence type="ECO:0000313" key="1">
    <source>
        <dbReference type="EMBL" id="OCB76813.1"/>
    </source>
</evidence>
<name>A0ABX2XMB5_9FLAO</name>
<reference evidence="2" key="1">
    <citation type="submission" date="2016-03" db="EMBL/GenBank/DDBJ databases">
        <title>Draft genome sequence of Paenibacillus glacialis DSM 22343.</title>
        <authorList>
            <person name="Shin S.-K."/>
            <person name="Yi H."/>
        </authorList>
    </citation>
    <scope>NUCLEOTIDE SEQUENCE [LARGE SCALE GENOMIC DNA]</scope>
    <source>
        <strain evidence="2">CCUG 60099</strain>
    </source>
</reference>
<dbReference type="Proteomes" id="UP000093343">
    <property type="component" value="Unassembled WGS sequence"/>
</dbReference>
<keyword evidence="2" id="KW-1185">Reference proteome</keyword>
<sequence>MLERESDNPYYTKKETENEYINENNTFQSLAQPSENSPLADYFKIYLETNLLKKINFSTIKSSYLYKDISNNKYNYSIRLTFEINKKNKATNFRINTGNKELDRKVIEVFKKYPLEKLVLKESDKLGKISIQLFAKEDKKTIIKASTFPVVDQLPVIKGCENAKVNSELNHCLYDKLYKYILDNISLKNISNQNLRGEIIIRPRFLINTDGKITRVNSIAPNKVIKDEIDRLIESFDQVEIPGKRNDKPKNTYCDTYRTITIVNIK</sequence>
<proteinExistence type="predicted"/>
<organism evidence="1 2">
    <name type="scientific">Flavobacterium piscis</name>
    <dbReference type="NCBI Taxonomy" id="1114874"/>
    <lineage>
        <taxon>Bacteria</taxon>
        <taxon>Pseudomonadati</taxon>
        <taxon>Bacteroidota</taxon>
        <taxon>Flavobacteriia</taxon>
        <taxon>Flavobacteriales</taxon>
        <taxon>Flavobacteriaceae</taxon>
        <taxon>Flavobacterium</taxon>
    </lineage>
</organism>
<dbReference type="EMBL" id="LVEN01000007">
    <property type="protein sequence ID" value="OCB76813.1"/>
    <property type="molecule type" value="Genomic_DNA"/>
</dbReference>
<evidence type="ECO:0000313" key="2">
    <source>
        <dbReference type="Proteomes" id="UP000093343"/>
    </source>
</evidence>
<protein>
    <recommendedName>
        <fullName evidence="3">TonB C-terminal domain-containing protein</fullName>
    </recommendedName>
</protein>
<gene>
    <name evidence="1" type="ORF">FLP_04810</name>
</gene>
<accession>A0ABX2XMB5</accession>